<protein>
    <recommendedName>
        <fullName evidence="9">Ribonuclease 3</fullName>
        <ecNumber evidence="9">3.1.26.3</ecNumber>
    </recommendedName>
    <alternativeName>
        <fullName evidence="9">Ribonuclease III</fullName>
        <shortName evidence="9">RNase III</shortName>
    </alternativeName>
</protein>
<dbReference type="SMART" id="SM00358">
    <property type="entry name" value="DSRM"/>
    <property type="match status" value="1"/>
</dbReference>
<feature type="active site" evidence="9">
    <location>
        <position position="120"/>
    </location>
</feature>
<comment type="function">
    <text evidence="9">Digests double-stranded RNA. Involved in the processing of primary rRNA transcript to yield the immediate precursors to the large and small rRNAs (23S and 16S). Processes some mRNAs, and tRNAs when they are encoded in the rRNA operon. Processes pre-crRNA and tracrRNA of type II CRISPR loci if present in the organism.</text>
</comment>
<evidence type="ECO:0000313" key="12">
    <source>
        <dbReference type="EMBL" id="OGB85526.1"/>
    </source>
</evidence>
<dbReference type="GO" id="GO:0006364">
    <property type="term" value="P:rRNA processing"/>
    <property type="evidence" value="ECO:0007669"/>
    <property type="project" value="UniProtKB-UniRule"/>
</dbReference>
<keyword evidence="3 9" id="KW-0698">rRNA processing</keyword>
<comment type="caution">
    <text evidence="12">The sequence shown here is derived from an EMBL/GenBank/DDBJ whole genome shotgun (WGS) entry which is preliminary data.</text>
</comment>
<comment type="cofactor">
    <cofactor evidence="9">
        <name>Mg(2+)</name>
        <dbReference type="ChEBI" id="CHEBI:18420"/>
    </cofactor>
</comment>
<keyword evidence="9" id="KW-0479">Metal-binding</keyword>
<dbReference type="Gene3D" id="1.10.1520.10">
    <property type="entry name" value="Ribonuclease III domain"/>
    <property type="match status" value="1"/>
</dbReference>
<feature type="binding site" evidence="9">
    <location>
        <position position="117"/>
    </location>
    <ligand>
        <name>Mg(2+)</name>
        <dbReference type="ChEBI" id="CHEBI:18420"/>
    </ligand>
</feature>
<dbReference type="GO" id="GO:0004525">
    <property type="term" value="F:ribonuclease III activity"/>
    <property type="evidence" value="ECO:0007669"/>
    <property type="project" value="UniProtKB-UniRule"/>
</dbReference>
<name>A0A1F4PPL5_UNCK3</name>
<keyword evidence="9" id="KW-0819">tRNA processing</keyword>
<dbReference type="InterPro" id="IPR000999">
    <property type="entry name" value="RNase_III_dom"/>
</dbReference>
<evidence type="ECO:0000256" key="6">
    <source>
        <dbReference type="ARBA" id="ARBA00022759"/>
    </source>
</evidence>
<dbReference type="SUPFAM" id="SSF69065">
    <property type="entry name" value="RNase III domain-like"/>
    <property type="match status" value="1"/>
</dbReference>
<dbReference type="GO" id="GO:0008033">
    <property type="term" value="P:tRNA processing"/>
    <property type="evidence" value="ECO:0007669"/>
    <property type="project" value="UniProtKB-KW"/>
</dbReference>
<keyword evidence="7 9" id="KW-0378">Hydrolase</keyword>
<dbReference type="GO" id="GO:0003725">
    <property type="term" value="F:double-stranded RNA binding"/>
    <property type="evidence" value="ECO:0007669"/>
    <property type="project" value="TreeGrafter"/>
</dbReference>
<dbReference type="PROSITE" id="PS50142">
    <property type="entry name" value="RNASE_3_2"/>
    <property type="match status" value="1"/>
</dbReference>
<dbReference type="STRING" id="1798539.A2994_00680"/>
<dbReference type="FunFam" id="1.10.1520.10:FF:000001">
    <property type="entry name" value="Ribonuclease 3"/>
    <property type="match status" value="1"/>
</dbReference>
<comment type="subcellular location">
    <subcellularLocation>
        <location evidence="9">Cytoplasm</location>
    </subcellularLocation>
</comment>
<comment type="subunit">
    <text evidence="9">Homodimer.</text>
</comment>
<evidence type="ECO:0000256" key="7">
    <source>
        <dbReference type="ARBA" id="ARBA00022801"/>
    </source>
</evidence>
<dbReference type="GO" id="GO:0006397">
    <property type="term" value="P:mRNA processing"/>
    <property type="evidence" value="ECO:0007669"/>
    <property type="project" value="UniProtKB-UniRule"/>
</dbReference>
<dbReference type="EC" id="3.1.26.3" evidence="9"/>
<evidence type="ECO:0000256" key="5">
    <source>
        <dbReference type="ARBA" id="ARBA00022722"/>
    </source>
</evidence>
<dbReference type="CDD" id="cd00593">
    <property type="entry name" value="RIBOc"/>
    <property type="match status" value="1"/>
</dbReference>
<evidence type="ECO:0000256" key="8">
    <source>
        <dbReference type="ARBA" id="ARBA00022884"/>
    </source>
</evidence>
<accession>A0A1F4PPL5</accession>
<keyword evidence="9" id="KW-0699">rRNA-binding</keyword>
<dbReference type="SUPFAM" id="SSF54768">
    <property type="entry name" value="dsRNA-binding domain-like"/>
    <property type="match status" value="1"/>
</dbReference>
<dbReference type="EMBL" id="METE01000002">
    <property type="protein sequence ID" value="OGB85526.1"/>
    <property type="molecule type" value="Genomic_DNA"/>
</dbReference>
<keyword evidence="9" id="KW-0460">Magnesium</keyword>
<dbReference type="SMART" id="SM00535">
    <property type="entry name" value="RIBOc"/>
    <property type="match status" value="1"/>
</dbReference>
<keyword evidence="8 9" id="KW-0694">RNA-binding</keyword>
<keyword evidence="9" id="KW-0963">Cytoplasm</keyword>
<feature type="active site" evidence="9">
    <location>
        <position position="49"/>
    </location>
</feature>
<reference evidence="12 13" key="1">
    <citation type="journal article" date="2016" name="Nat. Commun.">
        <title>Thousands of microbial genomes shed light on interconnected biogeochemical processes in an aquifer system.</title>
        <authorList>
            <person name="Anantharaman K."/>
            <person name="Brown C.T."/>
            <person name="Hug L.A."/>
            <person name="Sharon I."/>
            <person name="Castelle C.J."/>
            <person name="Probst A.J."/>
            <person name="Thomas B.C."/>
            <person name="Singh A."/>
            <person name="Wilkins M.J."/>
            <person name="Karaoz U."/>
            <person name="Brodie E.L."/>
            <person name="Williams K.H."/>
            <person name="Hubbard S.S."/>
            <person name="Banfield J.F."/>
        </authorList>
    </citation>
    <scope>NUCLEOTIDE SEQUENCE [LARGE SCALE GENOMIC DNA]</scope>
</reference>
<keyword evidence="4 9" id="KW-0507">mRNA processing</keyword>
<dbReference type="GO" id="GO:0046872">
    <property type="term" value="F:metal ion binding"/>
    <property type="evidence" value="ECO:0007669"/>
    <property type="project" value="UniProtKB-KW"/>
</dbReference>
<dbReference type="GO" id="GO:0019843">
    <property type="term" value="F:rRNA binding"/>
    <property type="evidence" value="ECO:0007669"/>
    <property type="project" value="UniProtKB-KW"/>
</dbReference>
<evidence type="ECO:0000256" key="4">
    <source>
        <dbReference type="ARBA" id="ARBA00022664"/>
    </source>
</evidence>
<evidence type="ECO:0000256" key="9">
    <source>
        <dbReference type="HAMAP-Rule" id="MF_00104"/>
    </source>
</evidence>
<proteinExistence type="inferred from homology"/>
<dbReference type="PANTHER" id="PTHR11207">
    <property type="entry name" value="RIBONUCLEASE III"/>
    <property type="match status" value="1"/>
</dbReference>
<keyword evidence="5 9" id="KW-0540">Nuclease</keyword>
<dbReference type="InterPro" id="IPR036389">
    <property type="entry name" value="RNase_III_sf"/>
</dbReference>
<dbReference type="Gene3D" id="3.30.160.20">
    <property type="match status" value="1"/>
</dbReference>
<dbReference type="CDD" id="cd10845">
    <property type="entry name" value="DSRM_RNAse_III_family"/>
    <property type="match status" value="1"/>
</dbReference>
<dbReference type="PANTHER" id="PTHR11207:SF0">
    <property type="entry name" value="RIBONUCLEASE 3"/>
    <property type="match status" value="1"/>
</dbReference>
<feature type="binding site" evidence="9">
    <location>
        <position position="120"/>
    </location>
    <ligand>
        <name>Mg(2+)</name>
        <dbReference type="ChEBI" id="CHEBI:18420"/>
    </ligand>
</feature>
<dbReference type="GO" id="GO:0010468">
    <property type="term" value="P:regulation of gene expression"/>
    <property type="evidence" value="ECO:0007669"/>
    <property type="project" value="TreeGrafter"/>
</dbReference>
<comment type="catalytic activity">
    <reaction evidence="1 9">
        <text>Endonucleolytic cleavage to 5'-phosphomonoester.</text>
        <dbReference type="EC" id="3.1.26.3"/>
    </reaction>
</comment>
<dbReference type="InterPro" id="IPR014720">
    <property type="entry name" value="dsRBD_dom"/>
</dbReference>
<feature type="binding site" evidence="9">
    <location>
        <position position="45"/>
    </location>
    <ligand>
        <name>Mg(2+)</name>
        <dbReference type="ChEBI" id="CHEBI:18420"/>
    </ligand>
</feature>
<keyword evidence="6 9" id="KW-0255">Endonuclease</keyword>
<feature type="domain" description="DRBM" evidence="10">
    <location>
        <begin position="158"/>
        <end position="226"/>
    </location>
</feature>
<feature type="domain" description="RNase III" evidence="11">
    <location>
        <begin position="4"/>
        <end position="131"/>
    </location>
</feature>
<dbReference type="PROSITE" id="PS00517">
    <property type="entry name" value="RNASE_3_1"/>
    <property type="match status" value="1"/>
</dbReference>
<dbReference type="Pfam" id="PF00035">
    <property type="entry name" value="dsrm"/>
    <property type="match status" value="1"/>
</dbReference>
<dbReference type="Pfam" id="PF14622">
    <property type="entry name" value="Ribonucleas_3_3"/>
    <property type="match status" value="1"/>
</dbReference>
<dbReference type="HAMAP" id="MF_00104">
    <property type="entry name" value="RNase_III"/>
    <property type="match status" value="1"/>
</dbReference>
<dbReference type="GO" id="GO:0005737">
    <property type="term" value="C:cytoplasm"/>
    <property type="evidence" value="ECO:0007669"/>
    <property type="project" value="UniProtKB-SubCell"/>
</dbReference>
<sequence length="226" mass="25090">MTPLTTLEKQLGIKFKKPILLEQAFVHRSYLNENEFEPGHNERLEFLGDAVLELVVTEYLYHKFTDKPEGELTALRSALVKKETLKQISDELKLYQYLKLSKGEAKGVNNQVTILANVVESLVGAIFLDGGIKPAQKFLATYLLPKLDVIIANQAYLDAKSQFQEAAQDKAGITPIYKVVAESGPDHNKIFEVAVLLGEQEIARGIGPSKQSAEMAAAEAALEKYR</sequence>
<dbReference type="NCBIfam" id="TIGR02191">
    <property type="entry name" value="RNaseIII"/>
    <property type="match status" value="1"/>
</dbReference>
<evidence type="ECO:0000259" key="10">
    <source>
        <dbReference type="PROSITE" id="PS50137"/>
    </source>
</evidence>
<dbReference type="PROSITE" id="PS50137">
    <property type="entry name" value="DS_RBD"/>
    <property type="match status" value="1"/>
</dbReference>
<gene>
    <name evidence="9" type="primary">rnc</name>
    <name evidence="12" type="ORF">A2994_00680</name>
</gene>
<dbReference type="InterPro" id="IPR011907">
    <property type="entry name" value="RNase_III"/>
</dbReference>
<evidence type="ECO:0000259" key="11">
    <source>
        <dbReference type="PROSITE" id="PS50142"/>
    </source>
</evidence>
<dbReference type="Proteomes" id="UP000179010">
    <property type="component" value="Unassembled WGS sequence"/>
</dbReference>
<organism evidence="12 13">
    <name type="scientific">candidate division Kazan bacterium RIFCSPLOWO2_01_FULL_48_13</name>
    <dbReference type="NCBI Taxonomy" id="1798539"/>
    <lineage>
        <taxon>Bacteria</taxon>
        <taxon>Bacteria division Kazan-3B-28</taxon>
    </lineage>
</organism>
<evidence type="ECO:0000256" key="3">
    <source>
        <dbReference type="ARBA" id="ARBA00022552"/>
    </source>
</evidence>
<evidence type="ECO:0000256" key="2">
    <source>
        <dbReference type="ARBA" id="ARBA00010183"/>
    </source>
</evidence>
<evidence type="ECO:0000313" key="13">
    <source>
        <dbReference type="Proteomes" id="UP000179010"/>
    </source>
</evidence>
<evidence type="ECO:0000256" key="1">
    <source>
        <dbReference type="ARBA" id="ARBA00000109"/>
    </source>
</evidence>
<dbReference type="AlphaFoldDB" id="A0A1F4PPL5"/>
<comment type="similarity">
    <text evidence="2">Belongs to the ribonuclease III family.</text>
</comment>